<dbReference type="PANTHER" id="PTHR11839">
    <property type="entry name" value="UDP/ADP-SUGAR PYROPHOSPHATASE"/>
    <property type="match status" value="1"/>
</dbReference>
<dbReference type="SUPFAM" id="SSF55811">
    <property type="entry name" value="Nudix"/>
    <property type="match status" value="1"/>
</dbReference>
<dbReference type="Proteomes" id="UP000217076">
    <property type="component" value="Unassembled WGS sequence"/>
</dbReference>
<organism evidence="6 7">
    <name type="scientific">Roseospirillum parvum</name>
    <dbReference type="NCBI Taxonomy" id="83401"/>
    <lineage>
        <taxon>Bacteria</taxon>
        <taxon>Pseudomonadati</taxon>
        <taxon>Pseudomonadota</taxon>
        <taxon>Alphaproteobacteria</taxon>
        <taxon>Rhodospirillales</taxon>
        <taxon>Rhodospirillaceae</taxon>
        <taxon>Roseospirillum</taxon>
    </lineage>
</organism>
<dbReference type="GO" id="GO:0034432">
    <property type="term" value="F:bis(5'-adenosyl)-pentaphosphatase activity"/>
    <property type="evidence" value="ECO:0007669"/>
    <property type="project" value="TreeGrafter"/>
</dbReference>
<dbReference type="OrthoDB" id="9816040at2"/>
<evidence type="ECO:0000256" key="3">
    <source>
        <dbReference type="ARBA" id="ARBA00022801"/>
    </source>
</evidence>
<reference evidence="7" key="1">
    <citation type="submission" date="2016-10" db="EMBL/GenBank/DDBJ databases">
        <authorList>
            <person name="Varghese N."/>
            <person name="Submissions S."/>
        </authorList>
    </citation>
    <scope>NUCLEOTIDE SEQUENCE [LARGE SCALE GENOMIC DNA]</scope>
    <source>
        <strain evidence="7">930I</strain>
    </source>
</reference>
<dbReference type="EC" id="3.6.1.-" evidence="4"/>
<name>A0A1G8BKR9_9PROT</name>
<dbReference type="InterPro" id="IPR020476">
    <property type="entry name" value="Nudix_hydrolase"/>
</dbReference>
<sequence length="165" mass="19106">MTTPADLPYRPCAGIMLINPAGLVFVARRIDTPKDGEREAWQMPQGGIDPGETPDQAAHRELEEEIGTNQAEIIAETKEWLTYDLPDHLIGKVWKGRYRGQKQKWFLMRFTGTDTDINIHDRPHPEFDAWKWANPQHLPEMIVAFKRPIYQHLLTEFTPLIPPLR</sequence>
<keyword evidence="3 4" id="KW-0378">Hydrolase</keyword>
<comment type="cofactor">
    <cofactor evidence="1">
        <name>Mn(2+)</name>
        <dbReference type="ChEBI" id="CHEBI:29035"/>
    </cofactor>
</comment>
<dbReference type="STRING" id="83401.SAMN05421742_10662"/>
<dbReference type="PROSITE" id="PS00893">
    <property type="entry name" value="NUDIX_BOX"/>
    <property type="match status" value="1"/>
</dbReference>
<dbReference type="NCBIfam" id="NF001937">
    <property type="entry name" value="PRK00714.1-4"/>
    <property type="match status" value="1"/>
</dbReference>
<evidence type="ECO:0000259" key="5">
    <source>
        <dbReference type="PROSITE" id="PS51462"/>
    </source>
</evidence>
<dbReference type="GO" id="GO:0006753">
    <property type="term" value="P:nucleoside phosphate metabolic process"/>
    <property type="evidence" value="ECO:0007669"/>
    <property type="project" value="TreeGrafter"/>
</dbReference>
<keyword evidence="7" id="KW-1185">Reference proteome</keyword>
<feature type="domain" description="Nudix hydrolase" evidence="5">
    <location>
        <begin position="8"/>
        <end position="155"/>
    </location>
</feature>
<gene>
    <name evidence="4" type="primary">rppH</name>
    <name evidence="4" type="synonym">nudH</name>
    <name evidence="6" type="ORF">SAMN05421742_10662</name>
</gene>
<dbReference type="Pfam" id="PF00293">
    <property type="entry name" value="NUDIX"/>
    <property type="match status" value="1"/>
</dbReference>
<dbReference type="Gene3D" id="3.90.79.10">
    <property type="entry name" value="Nucleoside Triphosphate Pyrophosphohydrolase"/>
    <property type="match status" value="1"/>
</dbReference>
<dbReference type="RefSeq" id="WP_092619332.1">
    <property type="nucleotide sequence ID" value="NZ_FNCV01000006.1"/>
</dbReference>
<accession>A0A1G8BKR9</accession>
<evidence type="ECO:0000256" key="1">
    <source>
        <dbReference type="ARBA" id="ARBA00001936"/>
    </source>
</evidence>
<dbReference type="PANTHER" id="PTHR11839:SF22">
    <property type="entry name" value="NUDIX HYDROLASE 26, CHLOROPLASTIC"/>
    <property type="match status" value="1"/>
</dbReference>
<feature type="short sequence motif" description="Nudix box" evidence="4">
    <location>
        <begin position="46"/>
        <end position="67"/>
    </location>
</feature>
<dbReference type="InterPro" id="IPR020084">
    <property type="entry name" value="NUDIX_hydrolase_CS"/>
</dbReference>
<dbReference type="NCBIfam" id="NF001936">
    <property type="entry name" value="PRK00714.1-3"/>
    <property type="match status" value="1"/>
</dbReference>
<dbReference type="GO" id="GO:0008893">
    <property type="term" value="F:guanosine-3',5'-bis(diphosphate) 3'-diphosphatase activity"/>
    <property type="evidence" value="ECO:0007669"/>
    <property type="project" value="TreeGrafter"/>
</dbReference>
<evidence type="ECO:0000313" key="6">
    <source>
        <dbReference type="EMBL" id="SDH33805.1"/>
    </source>
</evidence>
<comment type="cofactor">
    <cofactor evidence="4">
        <name>a divalent metal cation</name>
        <dbReference type="ChEBI" id="CHEBI:60240"/>
    </cofactor>
</comment>
<evidence type="ECO:0000313" key="7">
    <source>
        <dbReference type="Proteomes" id="UP000217076"/>
    </source>
</evidence>
<comment type="similarity">
    <text evidence="4">Belongs to the Nudix hydrolase family. RppH subfamily.</text>
</comment>
<comment type="cofactor">
    <cofactor evidence="2">
        <name>Mg(2+)</name>
        <dbReference type="ChEBI" id="CHEBI:18420"/>
    </cofactor>
</comment>
<dbReference type="PROSITE" id="PS51462">
    <property type="entry name" value="NUDIX"/>
    <property type="match status" value="1"/>
</dbReference>
<dbReference type="AlphaFoldDB" id="A0A1G8BKR9"/>
<dbReference type="HAMAP" id="MF_00298">
    <property type="entry name" value="Nudix_RppH"/>
    <property type="match status" value="1"/>
</dbReference>
<protein>
    <recommendedName>
        <fullName evidence="4">RNA pyrophosphohydrolase</fullName>
        <ecNumber evidence="4">3.6.1.-</ecNumber>
    </recommendedName>
    <alternativeName>
        <fullName evidence="4">(Di)nucleoside polyphosphate hydrolase</fullName>
    </alternativeName>
</protein>
<proteinExistence type="inferred from homology"/>
<dbReference type="NCBIfam" id="NF001938">
    <property type="entry name" value="PRK00714.1-5"/>
    <property type="match status" value="1"/>
</dbReference>
<dbReference type="PRINTS" id="PR00502">
    <property type="entry name" value="NUDIXFAMILY"/>
</dbReference>
<dbReference type="InterPro" id="IPR022927">
    <property type="entry name" value="RppH"/>
</dbReference>
<dbReference type="EMBL" id="FNCV01000006">
    <property type="protein sequence ID" value="SDH33805.1"/>
    <property type="molecule type" value="Genomic_DNA"/>
</dbReference>
<dbReference type="InterPro" id="IPR000086">
    <property type="entry name" value="NUDIX_hydrolase_dom"/>
</dbReference>
<evidence type="ECO:0000256" key="2">
    <source>
        <dbReference type="ARBA" id="ARBA00001946"/>
    </source>
</evidence>
<comment type="function">
    <text evidence="4">Accelerates the degradation of transcripts by removing pyrophosphate from the 5'-end of triphosphorylated RNA, leading to a more labile monophosphorylated state that can stimulate subsequent ribonuclease cleavage.</text>
</comment>
<dbReference type="InterPro" id="IPR015797">
    <property type="entry name" value="NUDIX_hydrolase-like_dom_sf"/>
</dbReference>
<dbReference type="GO" id="GO:0019693">
    <property type="term" value="P:ribose phosphate metabolic process"/>
    <property type="evidence" value="ECO:0007669"/>
    <property type="project" value="TreeGrafter"/>
</dbReference>
<dbReference type="CDD" id="cd03671">
    <property type="entry name" value="NUDIX_Ap4A_hydrolase_plant_like"/>
    <property type="match status" value="1"/>
</dbReference>
<evidence type="ECO:0000256" key="4">
    <source>
        <dbReference type="HAMAP-Rule" id="MF_00298"/>
    </source>
</evidence>